<evidence type="ECO:0000259" key="2">
    <source>
        <dbReference type="Pfam" id="PF01823"/>
    </source>
</evidence>
<organism evidence="3 4">
    <name type="scientific">Penicillium coprophilum</name>
    <dbReference type="NCBI Taxonomy" id="36646"/>
    <lineage>
        <taxon>Eukaryota</taxon>
        <taxon>Fungi</taxon>
        <taxon>Dikarya</taxon>
        <taxon>Ascomycota</taxon>
        <taxon>Pezizomycotina</taxon>
        <taxon>Eurotiomycetes</taxon>
        <taxon>Eurotiomycetidae</taxon>
        <taxon>Eurotiales</taxon>
        <taxon>Aspergillaceae</taxon>
        <taxon>Penicillium</taxon>
    </lineage>
</organism>
<feature type="compositionally biased region" description="Basic and acidic residues" evidence="1">
    <location>
        <begin position="10"/>
        <end position="24"/>
    </location>
</feature>
<dbReference type="Proteomes" id="UP000191500">
    <property type="component" value="Unassembled WGS sequence"/>
</dbReference>
<evidence type="ECO:0000313" key="3">
    <source>
        <dbReference type="EMBL" id="OQE38085.1"/>
    </source>
</evidence>
<dbReference type="STRING" id="36646.A0A1V6UHZ3"/>
<feature type="domain" description="MACPF" evidence="2">
    <location>
        <begin position="326"/>
        <end position="518"/>
    </location>
</feature>
<evidence type="ECO:0000256" key="1">
    <source>
        <dbReference type="SAM" id="MobiDB-lite"/>
    </source>
</evidence>
<reference evidence="4" key="1">
    <citation type="journal article" date="2017" name="Nat. Microbiol.">
        <title>Global analysis of biosynthetic gene clusters reveals vast potential of secondary metabolite production in Penicillium species.</title>
        <authorList>
            <person name="Nielsen J.C."/>
            <person name="Grijseels S."/>
            <person name="Prigent S."/>
            <person name="Ji B."/>
            <person name="Dainat J."/>
            <person name="Nielsen K.F."/>
            <person name="Frisvad J.C."/>
            <person name="Workman M."/>
            <person name="Nielsen J."/>
        </authorList>
    </citation>
    <scope>NUCLEOTIDE SEQUENCE [LARGE SCALE GENOMIC DNA]</scope>
    <source>
        <strain evidence="4">IBT 31321</strain>
    </source>
</reference>
<gene>
    <name evidence="3" type="ORF">PENCOP_c009G01622</name>
</gene>
<feature type="region of interest" description="Disordered" evidence="1">
    <location>
        <begin position="1"/>
        <end position="24"/>
    </location>
</feature>
<dbReference type="EMBL" id="MDDG01000009">
    <property type="protein sequence ID" value="OQE38085.1"/>
    <property type="molecule type" value="Genomic_DNA"/>
</dbReference>
<name>A0A1V6UHZ3_9EURO</name>
<proteinExistence type="predicted"/>
<comment type="caution">
    <text evidence="3">The sequence shown here is derived from an EMBL/GenBank/DDBJ whole genome shotgun (WGS) entry which is preliminary data.</text>
</comment>
<accession>A0A1V6UHZ3</accession>
<dbReference type="AlphaFoldDB" id="A0A1V6UHZ3"/>
<sequence>MTQPTELTDEEKRLEDEKNKKAEEANKNDVQAVFDIYVYDNNTGKAKMDKFVTLGSFTNIQGKNLSDIRGMLNNENGLSVRLQGSSFCNKIGAVANESLSFTEYLKSLDRGGTDIEQKPENQGYSVQVPTGEEPVLGPQVYAVYFKSRSLTSEMNDVTKDFLQEKLDLELRKSEIGAIDKPDILKSSYSHGDFMAGVSKATAVHPTDMTQGQWNTVMETNSLLHASFVRLPLRGVPKKVERAMYPAFKLRPRQFHDFNASLDNKDIVIPMKNLIIPRFRVEDDSYVAVSENDSSVAEAIASSSLSEAAAELAVGGGFFGYSAGAQAGFKNEEQSSGSKARTENTKHMTITYNFPRVVLQLDEESLELSDECAEALKHVKDQASIQAFKAKYGTFFATRIELGGRLHATEDSAALGTSSVSEKSKAMKVAASLSFSSPYVQASASASYGSSSANKKDNSESSLDVSMTWEAKGGDTLLCNNPPAWCSTVASFYNWRVVKQENLLSIEDLISRIPGHENTKASFENIQNGEKKEPVFNKTTVSVRFKEKTTGQYLSIRKEPSRLILGSLTWMREYWRDGQTHQGLQRTPAVLKWKEQIGSSLREIYFAEKGDHTVFNVHGTLATTECKGCILAGGKYSVCSDMENTYLQGTPTIPEYQRSFLYGGAKETAWAFTIKPVDPLKQAGTILGPEDGFHIEIGNDKGQVGLMSSLTLFNSINLGVVDGTKELTFVVEYA</sequence>
<dbReference type="Pfam" id="PF01823">
    <property type="entry name" value="MACPF"/>
    <property type="match status" value="1"/>
</dbReference>
<dbReference type="InterPro" id="IPR020864">
    <property type="entry name" value="MACPF"/>
</dbReference>
<evidence type="ECO:0000313" key="4">
    <source>
        <dbReference type="Proteomes" id="UP000191500"/>
    </source>
</evidence>
<protein>
    <recommendedName>
        <fullName evidence="2">MACPF domain-containing protein</fullName>
    </recommendedName>
</protein>
<keyword evidence="4" id="KW-1185">Reference proteome</keyword>